<dbReference type="EMBL" id="JAMXLR010000090">
    <property type="protein sequence ID" value="MCO6047192.1"/>
    <property type="molecule type" value="Genomic_DNA"/>
</dbReference>
<feature type="transmembrane region" description="Helical" evidence="1">
    <location>
        <begin position="2105"/>
        <end position="2121"/>
    </location>
</feature>
<name>A0A9X2FDQ3_9BACT</name>
<proteinExistence type="predicted"/>
<keyword evidence="1" id="KW-0472">Membrane</keyword>
<feature type="transmembrane region" description="Helical" evidence="1">
    <location>
        <begin position="2052"/>
        <end position="2070"/>
    </location>
</feature>
<organism evidence="2 3">
    <name type="scientific">Aeoliella straminimaris</name>
    <dbReference type="NCBI Taxonomy" id="2954799"/>
    <lineage>
        <taxon>Bacteria</taxon>
        <taxon>Pseudomonadati</taxon>
        <taxon>Planctomycetota</taxon>
        <taxon>Planctomycetia</taxon>
        <taxon>Pirellulales</taxon>
        <taxon>Lacipirellulaceae</taxon>
        <taxon>Aeoliella</taxon>
    </lineage>
</organism>
<dbReference type="Proteomes" id="UP001155241">
    <property type="component" value="Unassembled WGS sequence"/>
</dbReference>
<sequence>MAPWAAADEPASSSVLLRNVYVPANDMAAWPTQGEAYLPVEAERLEQLLSSANADQTSGVQVLQTALYAELDQRDRLIGRGGLEVHKVSNDDSWLQLKETRVGFTQPRWRRQQSSALFGYWGPDKGTAALVEADDWLDFSWHAAPTSTTTAASEYRLELPASLASKLWLDLAEGQTVEAIGTTSLVILSNPSNDGPSPFGEPLPPVVEGKSRWLLQAGFDGKFRFRIRTNGQVKPKALDTAVYHEHLGYRVGEGGVAITQRFDIAPRGELPRLLAIRTTAGIVVRKATWDDEPLNIERTDSNLLEVVLPASMLSENGPHRLVVQAWSSLPLQTDKPLPQLELPQFYWLSGGLQVQLDPLLKVADLGLRDVVQRSPATTGQPAVLEFEKLRLRGTVDLAVARREGSNELRIARWLELSSTGVTAKVVTHWNSTSPEPVRLLRAQLRDGWQPRLVSAVGPYEVDEWYVEQHQQQRRLVVRVSIDPARLTSESSMLTLQVDAQRSVPASDAYVPLSTYDVLSWEDAKVAESWMSLAAEDGYQLQFNPTDPTPGQSAPADLVPDSTSGLVFDRSALRDNVQVFLGTAAAKFDTRLVTTVNDQQDGWEISHRIQCTPLQGSIQRLLLATAAPSQVPLRWKLQGEEQWRTVKVRPDLVPPSGVAEPGRMVELELPRRQAAPFVVLIEPYRVTSPTCRPQPLRVSDVRNATQWVKVRSSQARDLSVTARGWKMSNLEPDDGEVPLHSAWWCEQSSPAESLEVSRLGEAENLPLATLQSAVLTSTYVPQTASAHRLELVVDNQAEDQLDCILPELATGIRWHALGSDGRPLPSTDAWQHEVAIPLSGTSGRQTLVIEYTMPGQALRHAARYAAPWPQLSVPATEMVWQVRTPDAFEVVAASDADEPIGWRTRVFGWLAPGSGAAEVARTPVGGDQTLHETTLLLVPGQPASIQLLHHPTTQARQGLWLLFCAAVGYWLWRQPSWLVGLCAVAVIGALLLPPASCAWGTAALGGLMLAVAVRTLEQATHSAREAWVNGSTLSLRSTATRTLLVLVFLLGQNGIAGAPGQNIESCLIPVDGQGQIAGSGRYISARLLSELLRREQRQATSDAWVVSRPRYTGSVSSSTSATASTAAVGRWQCALELDVLQAPATVRLPFHRADATWAEVVLLDGVSVPLEWDDTGEWLEFQVSRPGHYRAKIEFQPMIQSDDTTWSVQLAVPSLPGAELRLEAGTLANRLRVNGQPMGPPNGSSQTSSLPLGCETQLSISWPQEAADPTTELVPVERWAWLDVAKDRATLDVIYQLDAAQADELMGDLTMDGRPAMVEPPATVPAGQWRLIAPPQLTTAADRSRKLSAQLEQLRPDTNGRLLLPNLRWEGTTLQASHVAIGESPDLMVTLAGTVSEGSELLTELAQHWPRRDEPSQLLTVDRNAAALVATVAPVSSPPRIEETLDVLATSDRLQFTYRGILDYGRQETYSQWLSCAPEMDLQSIELREDGEVHATDFARPERNRLLIIFAEPVTGTCELRVTGSVPLKQDAAVDTSLGQVPRVSAALDAPVTQQVRLYAADECTAELVEGEVEPQLSTTIPTPPANWHAYGIRSFMTSSERTIPLEVRVGPNRVRFDADVLTTMIRRDNIWIAEFGVLLTVAEGNLPDIVLDWPATLADDAKVDGSVEALMEPPSSTGGDRRLHLRFDPAAMPNQQLRVTLRSTVRMQSSNHMQYPIIHVRDASNTSWYFGELADDAGRWNWQGAKPDVAPASIEGLLAAWPSAKLLKATPGAQPVGIWTAKGTNDQVYQLPLATIAVQRTDGDRIVMKTQFVVPPLDLETLDVHLPVGQRATQVTIDGVAAHAADVDANHLRIELPDAHLPHFVEVATLQTANPASTSVEIPQLLAGGRRCEVQHAVWRVSGLGREVNLTAPGAEERTAAETAALRLTQLLSASIGSPPPATQPMPSRWAKRWMAELAAAESDLRRSLAAQSTTDAALVNPEAETDEFDLLLARATAEIKRTSAAAQLQVGSISAVSDMLKASDPTSQVFVQSGAETLVWSEVRVNAADRLTRWALALSAALLAGAFLVSRQRDWSLPVSGYELLFPAVTVLGFAWWLCLWPPQLGLVIAVAALVAWVRWRTLTRTQATEEASTITLSAQV</sequence>
<feature type="transmembrane region" description="Helical" evidence="1">
    <location>
        <begin position="2082"/>
        <end position="2099"/>
    </location>
</feature>
<comment type="caution">
    <text evidence="2">The sequence shown here is derived from an EMBL/GenBank/DDBJ whole genome shotgun (WGS) entry which is preliminary data.</text>
</comment>
<evidence type="ECO:0000313" key="3">
    <source>
        <dbReference type="Proteomes" id="UP001155241"/>
    </source>
</evidence>
<protein>
    <submittedName>
        <fullName evidence="2">Uncharacterized protein</fullName>
    </submittedName>
</protein>
<reference evidence="2" key="1">
    <citation type="submission" date="2022-06" db="EMBL/GenBank/DDBJ databases">
        <title>Aeoliella straminimaris, a novel planctomycete from sediments.</title>
        <authorList>
            <person name="Vitorino I.R."/>
            <person name="Lage O.M."/>
        </authorList>
    </citation>
    <scope>NUCLEOTIDE SEQUENCE</scope>
    <source>
        <strain evidence="2">ICT_H6.2</strain>
    </source>
</reference>
<keyword evidence="1" id="KW-1133">Transmembrane helix</keyword>
<keyword evidence="1" id="KW-0812">Transmembrane</keyword>
<evidence type="ECO:0000313" key="2">
    <source>
        <dbReference type="EMBL" id="MCO6047192.1"/>
    </source>
</evidence>
<accession>A0A9X2FDQ3</accession>
<gene>
    <name evidence="2" type="ORF">NG895_25110</name>
</gene>
<evidence type="ECO:0000256" key="1">
    <source>
        <dbReference type="SAM" id="Phobius"/>
    </source>
</evidence>
<keyword evidence="3" id="KW-1185">Reference proteome</keyword>